<reference evidence="1 2" key="1">
    <citation type="submission" date="2019-03" db="EMBL/GenBank/DDBJ databases">
        <title>Luteimonas zhaokaii sp.nov., isolated from the rectal contents of Plateau pika in Yushu, Qinghai Province, China.</title>
        <authorList>
            <person name="Zhang G."/>
        </authorList>
    </citation>
    <scope>NUCLEOTIDE SEQUENCE [LARGE SCALE GENOMIC DNA]</scope>
    <source>
        <strain evidence="1 2">B9</strain>
    </source>
</reference>
<gene>
    <name evidence="1" type="ORF">E2F46_15465</name>
</gene>
<keyword evidence="2" id="KW-1185">Reference proteome</keyword>
<evidence type="ECO:0000313" key="1">
    <source>
        <dbReference type="EMBL" id="TDK21093.1"/>
    </source>
</evidence>
<proteinExistence type="predicted"/>
<evidence type="ECO:0000313" key="2">
    <source>
        <dbReference type="Proteomes" id="UP000294796"/>
    </source>
</evidence>
<accession>A0A4R5TQV1</accession>
<name>A0A4R5TQV1_9GAMM</name>
<protein>
    <submittedName>
        <fullName evidence="1">Uncharacterized protein</fullName>
    </submittedName>
</protein>
<dbReference type="OrthoDB" id="5966436at2"/>
<organism evidence="1 2">
    <name type="scientific">Luteimonas aestuarii</name>
    <dbReference type="NCBI Taxonomy" id="453837"/>
    <lineage>
        <taxon>Bacteria</taxon>
        <taxon>Pseudomonadati</taxon>
        <taxon>Pseudomonadota</taxon>
        <taxon>Gammaproteobacteria</taxon>
        <taxon>Lysobacterales</taxon>
        <taxon>Lysobacteraceae</taxon>
        <taxon>Luteimonas</taxon>
    </lineage>
</organism>
<dbReference type="AlphaFoldDB" id="A0A4R5TQV1"/>
<dbReference type="Proteomes" id="UP000294796">
    <property type="component" value="Unassembled WGS sequence"/>
</dbReference>
<sequence length="87" mass="9327">MTDIMLKDADPVLVDRIKRVADARGWPLPRALLYLLEQGLHVYEGDGSVRFDTKEADVLAAAIAALEGVPDDEGFALIGRAPPPGAD</sequence>
<comment type="caution">
    <text evidence="1">The sequence shown here is derived from an EMBL/GenBank/DDBJ whole genome shotgun (WGS) entry which is preliminary data.</text>
</comment>
<dbReference type="RefSeq" id="WP_133323485.1">
    <property type="nucleotide sequence ID" value="NZ_SMTF01000017.1"/>
</dbReference>
<dbReference type="EMBL" id="SMTF01000017">
    <property type="protein sequence ID" value="TDK21093.1"/>
    <property type="molecule type" value="Genomic_DNA"/>
</dbReference>